<dbReference type="PANTHER" id="PTHR30304">
    <property type="entry name" value="D-TAGATOSE-1,6-BISPHOSPHATE ALDOLASE"/>
    <property type="match status" value="1"/>
</dbReference>
<sequence>MMNLKELLKKADEGKYAIPAFNYSDIWDLLAIIEAAEEERSPVIISSNPLVVKAIGVDYLTAINKVSVHLAKVPLIHHLDHSTSFELCAECVEKGYPSVMIDGSALKLKENIALARKVVEFAHPKSVCVEGELGRIKGKSIEGEYEAEDFLVNVEEAIQFVKETKVDSLAIGIGTAHGFYGTTPELNFERLAEVNEAIAWARDTK</sequence>
<dbReference type="GO" id="GO:0008270">
    <property type="term" value="F:zinc ion binding"/>
    <property type="evidence" value="ECO:0007669"/>
    <property type="project" value="InterPro"/>
</dbReference>
<dbReference type="EMBL" id="LAZR01038775">
    <property type="protein sequence ID" value="KKL18686.1"/>
    <property type="molecule type" value="Genomic_DNA"/>
</dbReference>
<proteinExistence type="predicted"/>
<comment type="caution">
    <text evidence="1">The sequence shown here is derived from an EMBL/GenBank/DDBJ whole genome shotgun (WGS) entry which is preliminary data.</text>
</comment>
<dbReference type="SUPFAM" id="SSF51569">
    <property type="entry name" value="Aldolase"/>
    <property type="match status" value="1"/>
</dbReference>
<evidence type="ECO:0008006" key="2">
    <source>
        <dbReference type="Google" id="ProtNLM"/>
    </source>
</evidence>
<protein>
    <recommendedName>
        <fullName evidence="2">Ketose-bisphosphate aldolase</fullName>
    </recommendedName>
</protein>
<dbReference type="InterPro" id="IPR013785">
    <property type="entry name" value="Aldolase_TIM"/>
</dbReference>
<dbReference type="InterPro" id="IPR050246">
    <property type="entry name" value="Class_II_FBP_aldolase"/>
</dbReference>
<name>A0A0F9DLW9_9ZZZZ</name>
<evidence type="ECO:0000313" key="1">
    <source>
        <dbReference type="EMBL" id="KKL18686.1"/>
    </source>
</evidence>
<dbReference type="PIRSF" id="PIRSF001359">
    <property type="entry name" value="F_bP_aldolase_II"/>
    <property type="match status" value="1"/>
</dbReference>
<gene>
    <name evidence="1" type="ORF">LCGC14_2473050</name>
</gene>
<dbReference type="InterPro" id="IPR000771">
    <property type="entry name" value="FBA_II"/>
</dbReference>
<reference evidence="1" key="1">
    <citation type="journal article" date="2015" name="Nature">
        <title>Complex archaea that bridge the gap between prokaryotes and eukaryotes.</title>
        <authorList>
            <person name="Spang A."/>
            <person name="Saw J.H."/>
            <person name="Jorgensen S.L."/>
            <person name="Zaremba-Niedzwiedzka K."/>
            <person name="Martijn J."/>
            <person name="Lind A.E."/>
            <person name="van Eijk R."/>
            <person name="Schleper C."/>
            <person name="Guy L."/>
            <person name="Ettema T.J."/>
        </authorList>
    </citation>
    <scope>NUCLEOTIDE SEQUENCE</scope>
</reference>
<dbReference type="Pfam" id="PF01116">
    <property type="entry name" value="F_bP_aldolase"/>
    <property type="match status" value="1"/>
</dbReference>
<feature type="non-terminal residue" evidence="1">
    <location>
        <position position="205"/>
    </location>
</feature>
<dbReference type="GO" id="GO:0016832">
    <property type="term" value="F:aldehyde-lyase activity"/>
    <property type="evidence" value="ECO:0007669"/>
    <property type="project" value="InterPro"/>
</dbReference>
<accession>A0A0F9DLW9</accession>
<organism evidence="1">
    <name type="scientific">marine sediment metagenome</name>
    <dbReference type="NCBI Taxonomy" id="412755"/>
    <lineage>
        <taxon>unclassified sequences</taxon>
        <taxon>metagenomes</taxon>
        <taxon>ecological metagenomes</taxon>
    </lineage>
</organism>
<dbReference type="GO" id="GO:0005975">
    <property type="term" value="P:carbohydrate metabolic process"/>
    <property type="evidence" value="ECO:0007669"/>
    <property type="project" value="InterPro"/>
</dbReference>
<dbReference type="Gene3D" id="3.20.20.70">
    <property type="entry name" value="Aldolase class I"/>
    <property type="match status" value="1"/>
</dbReference>
<dbReference type="PANTHER" id="PTHR30304:SF0">
    <property type="entry name" value="D-TAGATOSE-1,6-BISPHOSPHATE ALDOLASE SUBUNIT GATY-RELATED"/>
    <property type="match status" value="1"/>
</dbReference>
<dbReference type="AlphaFoldDB" id="A0A0F9DLW9"/>